<reference evidence="2" key="1">
    <citation type="submission" date="2023-10" db="EMBL/GenBank/DDBJ databases">
        <title>Genome assemblies of two species of porcelain crab, Petrolisthes cinctipes and Petrolisthes manimaculis (Anomura: Porcellanidae).</title>
        <authorList>
            <person name="Angst P."/>
        </authorList>
    </citation>
    <scope>NUCLEOTIDE SEQUENCE</scope>
    <source>
        <strain evidence="2">PB745_01</strain>
        <tissue evidence="2">Gill</tissue>
    </source>
</reference>
<dbReference type="AlphaFoldDB" id="A0AAE1L6L0"/>
<evidence type="ECO:0000313" key="2">
    <source>
        <dbReference type="EMBL" id="KAK3896050.1"/>
    </source>
</evidence>
<accession>A0AAE1L6L0</accession>
<feature type="compositionally biased region" description="Low complexity" evidence="1">
    <location>
        <begin position="164"/>
        <end position="173"/>
    </location>
</feature>
<feature type="compositionally biased region" description="Basic and acidic residues" evidence="1">
    <location>
        <begin position="23"/>
        <end position="46"/>
    </location>
</feature>
<evidence type="ECO:0000256" key="1">
    <source>
        <dbReference type="SAM" id="MobiDB-lite"/>
    </source>
</evidence>
<feature type="region of interest" description="Disordered" evidence="1">
    <location>
        <begin position="1"/>
        <end position="81"/>
    </location>
</feature>
<name>A0AAE1L6L0_PETCI</name>
<dbReference type="EMBL" id="JAWQEG010000020">
    <property type="protein sequence ID" value="KAK3896050.1"/>
    <property type="molecule type" value="Genomic_DNA"/>
</dbReference>
<evidence type="ECO:0000313" key="3">
    <source>
        <dbReference type="Proteomes" id="UP001286313"/>
    </source>
</evidence>
<feature type="region of interest" description="Disordered" evidence="1">
    <location>
        <begin position="153"/>
        <end position="173"/>
    </location>
</feature>
<keyword evidence="3" id="KW-1185">Reference proteome</keyword>
<feature type="compositionally biased region" description="Basic and acidic residues" evidence="1">
    <location>
        <begin position="53"/>
        <end position="72"/>
    </location>
</feature>
<gene>
    <name evidence="2" type="ORF">Pcinc_000294</name>
</gene>
<dbReference type="Proteomes" id="UP001286313">
    <property type="component" value="Unassembled WGS sequence"/>
</dbReference>
<organism evidence="2 3">
    <name type="scientific">Petrolisthes cinctipes</name>
    <name type="common">Flat porcelain crab</name>
    <dbReference type="NCBI Taxonomy" id="88211"/>
    <lineage>
        <taxon>Eukaryota</taxon>
        <taxon>Metazoa</taxon>
        <taxon>Ecdysozoa</taxon>
        <taxon>Arthropoda</taxon>
        <taxon>Crustacea</taxon>
        <taxon>Multicrustacea</taxon>
        <taxon>Malacostraca</taxon>
        <taxon>Eumalacostraca</taxon>
        <taxon>Eucarida</taxon>
        <taxon>Decapoda</taxon>
        <taxon>Pleocyemata</taxon>
        <taxon>Anomura</taxon>
        <taxon>Galatheoidea</taxon>
        <taxon>Porcellanidae</taxon>
        <taxon>Petrolisthes</taxon>
    </lineage>
</organism>
<sequence length="173" mass="19992">MEYEVEKGKEGDNVREENEEGEEGRKDEKRMEYEVEKGKEGDNVREENEEGEEGRKDEKRMEYEVEKGKEGDDVREENEEYPMKSDEVIQVLVEEVMRLTVVFGTSLHLDLGLDLHASQPVTPRVLLLVLLDSHSYNILFPVSFPHYSFTNSPTSLPQKPYPHPTHTTHSPTS</sequence>
<proteinExistence type="predicted"/>
<protein>
    <submittedName>
        <fullName evidence="2">Uncharacterized protein</fullName>
    </submittedName>
</protein>
<comment type="caution">
    <text evidence="2">The sequence shown here is derived from an EMBL/GenBank/DDBJ whole genome shotgun (WGS) entry which is preliminary data.</text>
</comment>
<feature type="compositionally biased region" description="Basic and acidic residues" evidence="1">
    <location>
        <begin position="1"/>
        <end position="16"/>
    </location>
</feature>